<reference evidence="2 3" key="1">
    <citation type="submission" date="2018-08" db="EMBL/GenBank/DDBJ databases">
        <title>Genome and evolution of the arbuscular mycorrhizal fungus Diversispora epigaea (formerly Glomus versiforme) and its bacterial endosymbionts.</title>
        <authorList>
            <person name="Sun X."/>
            <person name="Fei Z."/>
            <person name="Harrison M."/>
        </authorList>
    </citation>
    <scope>NUCLEOTIDE SEQUENCE [LARGE SCALE GENOMIC DNA]</scope>
    <source>
        <strain evidence="2 3">IT104</strain>
    </source>
</reference>
<proteinExistence type="predicted"/>
<keyword evidence="1" id="KW-0175">Coiled coil</keyword>
<protein>
    <submittedName>
        <fullName evidence="2">Uncharacterized protein</fullName>
    </submittedName>
</protein>
<evidence type="ECO:0000313" key="2">
    <source>
        <dbReference type="EMBL" id="RHZ83210.1"/>
    </source>
</evidence>
<evidence type="ECO:0000313" key="3">
    <source>
        <dbReference type="Proteomes" id="UP000266861"/>
    </source>
</evidence>
<dbReference type="EMBL" id="PQFF01000092">
    <property type="protein sequence ID" value="RHZ83210.1"/>
    <property type="molecule type" value="Genomic_DNA"/>
</dbReference>
<keyword evidence="3" id="KW-1185">Reference proteome</keyword>
<organism evidence="2 3">
    <name type="scientific">Diversispora epigaea</name>
    <dbReference type="NCBI Taxonomy" id="1348612"/>
    <lineage>
        <taxon>Eukaryota</taxon>
        <taxon>Fungi</taxon>
        <taxon>Fungi incertae sedis</taxon>
        <taxon>Mucoromycota</taxon>
        <taxon>Glomeromycotina</taxon>
        <taxon>Glomeromycetes</taxon>
        <taxon>Diversisporales</taxon>
        <taxon>Diversisporaceae</taxon>
        <taxon>Diversispora</taxon>
    </lineage>
</organism>
<comment type="caution">
    <text evidence="2">The sequence shown here is derived from an EMBL/GenBank/DDBJ whole genome shotgun (WGS) entry which is preliminary data.</text>
</comment>
<accession>A0A397JEW9</accession>
<dbReference type="Proteomes" id="UP000266861">
    <property type="component" value="Unassembled WGS sequence"/>
</dbReference>
<feature type="coiled-coil region" evidence="1">
    <location>
        <begin position="123"/>
        <end position="185"/>
    </location>
</feature>
<dbReference type="AlphaFoldDB" id="A0A397JEW9"/>
<evidence type="ECO:0000256" key="1">
    <source>
        <dbReference type="SAM" id="Coils"/>
    </source>
</evidence>
<gene>
    <name evidence="2" type="ORF">Glove_99g341</name>
</gene>
<sequence>MRLTKNNQFAQYLPCLFENLVEKYNHIGLSICDTKQNQQARHATGKVVIAKLQSFICYFPELNYLQNQLNEFSICEKHYNQVIVKDNIFIKKLNQSTSLNESNYNNNPDQATTNIVSISDPRIEELQEALSTLQTIHSSQETKINQLVEDLDQAYNFVIDSWNKLQVQEKKIQRLEKENQDLKKQWENRFSTQEKRVAMIKKIAEKERNNIFADIKNLILDQSRFSLDNLLTYSVSNWLSQQNPTIIQFIETLTHNTNNEEILTEEKLFKQAVAVEAIYGSRCSKYVSAINLAASAIKYSISRSKTIVDIDNHIIGAGTFDNEQKGQKNYLDRGYNTVVFHTVTSFIAFNYGFNNNIQATIDPWLYSELTTLQYEELYDLTFDMKNEIHKELVKYLSTILKELCLEKKQATNSIDNVVLQQQGQTGFIKKCFLCQTSNIDNKKRVCPKCNAKLPTISEINQQHHNSSHILLDIINTIDKIEKPLILRHHSFNKQIKSTNTSYTYTNINQESILQNKIQIPQLFVPDPLGVNPNSISNIRMVFKYIEEITGIKDNIRKWVIVTCDGIPYHRAQKIKREFPWLILGMVGAIRIEPGI</sequence>
<name>A0A397JEW9_9GLOM</name>